<accession>A0A212L6D3</accession>
<evidence type="ECO:0000256" key="1">
    <source>
        <dbReference type="ARBA" id="ARBA00022801"/>
    </source>
</evidence>
<evidence type="ECO:0000256" key="2">
    <source>
        <dbReference type="HAMAP-Rule" id="MF_00457"/>
    </source>
</evidence>
<evidence type="ECO:0000313" key="4">
    <source>
        <dbReference type="EMBL" id="SCM73065.1"/>
    </source>
</evidence>
<name>A0A212L6D3_9BACT</name>
<dbReference type="NCBIfam" id="NF001911">
    <property type="entry name" value="PRK00685.1"/>
    <property type="match status" value="1"/>
</dbReference>
<dbReference type="InterPro" id="IPR050114">
    <property type="entry name" value="UPF0173_UPF0282_UlaG_hydrolase"/>
</dbReference>
<dbReference type="InterPro" id="IPR036866">
    <property type="entry name" value="RibonucZ/Hydroxyglut_hydro"/>
</dbReference>
<organism evidence="4">
    <name type="scientific">uncultured Desulfovibrio sp</name>
    <dbReference type="NCBI Taxonomy" id="167968"/>
    <lineage>
        <taxon>Bacteria</taxon>
        <taxon>Pseudomonadati</taxon>
        <taxon>Thermodesulfobacteriota</taxon>
        <taxon>Desulfovibrionia</taxon>
        <taxon>Desulfovibrionales</taxon>
        <taxon>Desulfovibrionaceae</taxon>
        <taxon>Desulfovibrio</taxon>
        <taxon>environmental samples</taxon>
    </lineage>
</organism>
<dbReference type="EMBL" id="FMJC01000002">
    <property type="protein sequence ID" value="SCM73065.1"/>
    <property type="molecule type" value="Genomic_DNA"/>
</dbReference>
<dbReference type="GO" id="GO:0016787">
    <property type="term" value="F:hydrolase activity"/>
    <property type="evidence" value="ECO:0007669"/>
    <property type="project" value="UniProtKB-UniRule"/>
</dbReference>
<dbReference type="Pfam" id="PF13483">
    <property type="entry name" value="Lactamase_B_3"/>
    <property type="match status" value="1"/>
</dbReference>
<dbReference type="PANTHER" id="PTHR43546:SF3">
    <property type="entry name" value="UPF0173 METAL-DEPENDENT HYDROLASE MJ1163"/>
    <property type="match status" value="1"/>
</dbReference>
<evidence type="ECO:0000259" key="3">
    <source>
        <dbReference type="SMART" id="SM00849"/>
    </source>
</evidence>
<gene>
    <name evidence="4" type="ORF">KL86DES1_21009</name>
</gene>
<dbReference type="RefSeq" id="WP_179980490.1">
    <property type="nucleotide sequence ID" value="NZ_LT608333.1"/>
</dbReference>
<feature type="domain" description="Metallo-beta-lactamase" evidence="3">
    <location>
        <begin position="8"/>
        <end position="188"/>
    </location>
</feature>
<dbReference type="InterPro" id="IPR001279">
    <property type="entry name" value="Metallo-B-lactamas"/>
</dbReference>
<dbReference type="Gene3D" id="3.60.15.10">
    <property type="entry name" value="Ribonuclease Z/Hydroxyacylglutathione hydrolase-like"/>
    <property type="match status" value="1"/>
</dbReference>
<proteinExistence type="inferred from homology"/>
<dbReference type="InterPro" id="IPR022877">
    <property type="entry name" value="UPF0173"/>
</dbReference>
<dbReference type="HAMAP" id="MF_00457">
    <property type="entry name" value="UPF0173"/>
    <property type="match status" value="1"/>
</dbReference>
<protein>
    <recommendedName>
        <fullName evidence="2">UPF0173 metal-dependent hydrolase KL86DES1_21009</fullName>
    </recommendedName>
</protein>
<dbReference type="PANTHER" id="PTHR43546">
    <property type="entry name" value="UPF0173 METAL-DEPENDENT HYDROLASE MJ1163-RELATED"/>
    <property type="match status" value="1"/>
</dbReference>
<dbReference type="SMART" id="SM00849">
    <property type="entry name" value="Lactamase_B"/>
    <property type="match status" value="1"/>
</dbReference>
<reference evidence="4" key="1">
    <citation type="submission" date="2016-08" db="EMBL/GenBank/DDBJ databases">
        <authorList>
            <person name="Seilhamer J.J."/>
        </authorList>
    </citation>
    <scope>NUCLEOTIDE SEQUENCE</scope>
    <source>
        <strain evidence="4">86-1</strain>
    </source>
</reference>
<keyword evidence="1 2" id="KW-0378">Hydrolase</keyword>
<comment type="similarity">
    <text evidence="2">Belongs to the UPF0173 family.</text>
</comment>
<dbReference type="SUPFAM" id="SSF56281">
    <property type="entry name" value="Metallo-hydrolase/oxidoreductase"/>
    <property type="match status" value="1"/>
</dbReference>
<sequence length="228" mass="23686">MSAIRWLGHSAFKISCNEAHVVIDPFLAPQFGLTVADVGPADLVLVTHDHGDHVGAAADICQATGAMLGAVVGTAHKAAAGLPDSQILNGIGFNIGGTVTHKGISVTMTQAFHTSDSGCPTGYIVRMPDGLTVYHSGDTCVFGDMALWGQLYRIDVALLPIGGVFTMDAPQAALACKLLGCKSVVPMHWGTFPVLEQNTKAFEAELAKLALPCACVTMAPGQTLSFPV</sequence>
<dbReference type="AlphaFoldDB" id="A0A212L6D3"/>